<evidence type="ECO:0000313" key="2">
    <source>
        <dbReference type="EMBL" id="SEL51163.1"/>
    </source>
</evidence>
<dbReference type="Gene3D" id="3.40.50.1820">
    <property type="entry name" value="alpha/beta hydrolase"/>
    <property type="match status" value="1"/>
</dbReference>
<evidence type="ECO:0000259" key="1">
    <source>
        <dbReference type="Pfam" id="PF12146"/>
    </source>
</evidence>
<dbReference type="AlphaFoldDB" id="A0A1H7QTA8"/>
<dbReference type="InterPro" id="IPR000073">
    <property type="entry name" value="AB_hydrolase_1"/>
</dbReference>
<dbReference type="RefSeq" id="WP_093325137.1">
    <property type="nucleotide sequence ID" value="NZ_FOAF01000002.1"/>
</dbReference>
<dbReference type="GO" id="GO:0016787">
    <property type="term" value="F:hydrolase activity"/>
    <property type="evidence" value="ECO:0007669"/>
    <property type="project" value="UniProtKB-KW"/>
</dbReference>
<dbReference type="PANTHER" id="PTHR11614">
    <property type="entry name" value="PHOSPHOLIPASE-RELATED"/>
    <property type="match status" value="1"/>
</dbReference>
<dbReference type="InterPro" id="IPR029058">
    <property type="entry name" value="AB_hydrolase_fold"/>
</dbReference>
<dbReference type="InterPro" id="IPR051044">
    <property type="entry name" value="MAG_DAG_Lipase"/>
</dbReference>
<feature type="domain" description="Serine aminopeptidase S33" evidence="1">
    <location>
        <begin position="23"/>
        <end position="257"/>
    </location>
</feature>
<dbReference type="PRINTS" id="PR00111">
    <property type="entry name" value="ABHYDROLASE"/>
</dbReference>
<protein>
    <submittedName>
        <fullName evidence="2">Lysophospholipase, alpha-beta hydrolase superfamily</fullName>
    </submittedName>
</protein>
<sequence>MKAHFTWKYQDIKFAGIEWKAADPHKIIVLVHGIGEHIERYDNLAKYFNQYSYHVIGLDHYGHGTSDGQKGASKGFSFYFEYLQAFLDYIHQQHNKPIILYGHSMGGGIVTGFILKYKSSIQAAVITSPALLTYRKVPRYLLMILAVLNKLIPNMRIKQGLNLQKISHDHQVIEAFKKDPLNHNKMSIRLAYSMLINGLWCIEHAQQLKIPTLLIHGDADEFTSVEGSRLFADKAQKNLLTYKEWGGGFHELHNEPNKMEVLAFILSWLNKV</sequence>
<keyword evidence="3" id="KW-1185">Reference proteome</keyword>
<dbReference type="Pfam" id="PF12146">
    <property type="entry name" value="Hydrolase_4"/>
    <property type="match status" value="1"/>
</dbReference>
<accession>A0A1H7QTA8</accession>
<organism evidence="2 3">
    <name type="scientific">Olivibacter domesticus</name>
    <name type="common">Pseudosphingobacterium domesticum</name>
    <dbReference type="NCBI Taxonomy" id="407022"/>
    <lineage>
        <taxon>Bacteria</taxon>
        <taxon>Pseudomonadati</taxon>
        <taxon>Bacteroidota</taxon>
        <taxon>Sphingobacteriia</taxon>
        <taxon>Sphingobacteriales</taxon>
        <taxon>Sphingobacteriaceae</taxon>
        <taxon>Olivibacter</taxon>
    </lineage>
</organism>
<dbReference type="InterPro" id="IPR022742">
    <property type="entry name" value="Hydrolase_4"/>
</dbReference>
<dbReference type="STRING" id="407022.SAMN05661044_02716"/>
<dbReference type="EMBL" id="FOAF01000002">
    <property type="protein sequence ID" value="SEL51163.1"/>
    <property type="molecule type" value="Genomic_DNA"/>
</dbReference>
<gene>
    <name evidence="2" type="ORF">SAMN05661044_02716</name>
</gene>
<keyword evidence="2" id="KW-0378">Hydrolase</keyword>
<dbReference type="SUPFAM" id="SSF53474">
    <property type="entry name" value="alpha/beta-Hydrolases"/>
    <property type="match status" value="1"/>
</dbReference>
<proteinExistence type="predicted"/>
<name>A0A1H7QTA8_OLID1</name>
<reference evidence="3" key="1">
    <citation type="submission" date="2016-10" db="EMBL/GenBank/DDBJ databases">
        <authorList>
            <person name="Varghese N."/>
            <person name="Submissions S."/>
        </authorList>
    </citation>
    <scope>NUCLEOTIDE SEQUENCE [LARGE SCALE GENOMIC DNA]</scope>
    <source>
        <strain evidence="3">DSM 18733</strain>
    </source>
</reference>
<dbReference type="OrthoDB" id="9780932at2"/>
<dbReference type="Proteomes" id="UP000199421">
    <property type="component" value="Unassembled WGS sequence"/>
</dbReference>
<evidence type="ECO:0000313" key="3">
    <source>
        <dbReference type="Proteomes" id="UP000199421"/>
    </source>
</evidence>